<evidence type="ECO:0000313" key="2">
    <source>
        <dbReference type="EMBL" id="TGX41514.1"/>
    </source>
</evidence>
<keyword evidence="3" id="KW-1185">Reference proteome</keyword>
<dbReference type="InterPro" id="IPR032710">
    <property type="entry name" value="NTF2-like_dom_sf"/>
</dbReference>
<comment type="caution">
    <text evidence="2">The sequence shown here is derived from an EMBL/GenBank/DDBJ whole genome shotgun (WGS) entry which is preliminary data.</text>
</comment>
<dbReference type="EMBL" id="SRXU01000005">
    <property type="protein sequence ID" value="TGX41514.1"/>
    <property type="molecule type" value="Genomic_DNA"/>
</dbReference>
<proteinExistence type="predicted"/>
<dbReference type="SUPFAM" id="SSF54427">
    <property type="entry name" value="NTF2-like"/>
    <property type="match status" value="1"/>
</dbReference>
<dbReference type="OrthoDB" id="129755at2"/>
<organism evidence="2 3">
    <name type="scientific">Sphingomonas naasensis</name>
    <dbReference type="NCBI Taxonomy" id="1344951"/>
    <lineage>
        <taxon>Bacteria</taxon>
        <taxon>Pseudomonadati</taxon>
        <taxon>Pseudomonadota</taxon>
        <taxon>Alphaproteobacteria</taxon>
        <taxon>Sphingomonadales</taxon>
        <taxon>Sphingomonadaceae</taxon>
        <taxon>Sphingomonas</taxon>
    </lineage>
</organism>
<dbReference type="AlphaFoldDB" id="A0A4S1WEQ5"/>
<feature type="domain" description="DUF4440" evidence="1">
    <location>
        <begin position="61"/>
        <end position="167"/>
    </location>
</feature>
<reference evidence="2 3" key="1">
    <citation type="submission" date="2019-04" db="EMBL/GenBank/DDBJ databases">
        <title>Sphingomonas psychrotolerans sp. nov., isolated from soil in the Tianshan Mountains, Xinjiang, China.</title>
        <authorList>
            <person name="Luo Y."/>
            <person name="Sheng H."/>
        </authorList>
    </citation>
    <scope>NUCLEOTIDE SEQUENCE [LARGE SCALE GENOMIC DNA]</scope>
    <source>
        <strain evidence="2 3">KIS18-15</strain>
    </source>
</reference>
<dbReference type="InterPro" id="IPR027843">
    <property type="entry name" value="DUF4440"/>
</dbReference>
<accession>A0A4S1WEQ5</accession>
<dbReference type="Pfam" id="PF14534">
    <property type="entry name" value="DUF4440"/>
    <property type="match status" value="1"/>
</dbReference>
<name>A0A4S1WEQ5_9SPHN</name>
<evidence type="ECO:0000259" key="1">
    <source>
        <dbReference type="Pfam" id="PF14534"/>
    </source>
</evidence>
<evidence type="ECO:0000313" key="3">
    <source>
        <dbReference type="Proteomes" id="UP000309848"/>
    </source>
</evidence>
<protein>
    <submittedName>
        <fullName evidence="2">Nuclear transport factor 2 family protein</fullName>
    </submittedName>
</protein>
<dbReference type="Proteomes" id="UP000309848">
    <property type="component" value="Unassembled WGS sequence"/>
</dbReference>
<gene>
    <name evidence="2" type="ORF">E5A74_12895</name>
</gene>
<sequence length="177" mass="19141">MPSAATCNISGSTGRWSAGWSGWRSTPWMRSSARAGKGNSPMLVAALLAFAIPADPGQAEILAFADAFDRAQLAQDAKALETMVDDDLVYVDGTGKRQGKKAFIALWTTPGDRFEPVVLIDRRVVLLGNDAAVVNAETMLSGSSNGERFSARIRYADTFRRIGGKWRAVHIQVTPIR</sequence>
<dbReference type="Gene3D" id="3.10.450.50">
    <property type="match status" value="1"/>
</dbReference>